<dbReference type="InterPro" id="IPR000600">
    <property type="entry name" value="ROK"/>
</dbReference>
<dbReference type="PANTHER" id="PTHR18964:SF149">
    <property type="entry name" value="BIFUNCTIONAL UDP-N-ACETYLGLUCOSAMINE 2-EPIMERASE_N-ACETYLMANNOSAMINE KINASE"/>
    <property type="match status" value="1"/>
</dbReference>
<accession>A0ABS9I970</accession>
<dbReference type="Pfam" id="PF00480">
    <property type="entry name" value="ROK"/>
    <property type="match status" value="1"/>
</dbReference>
<organism evidence="2 3">
    <name type="scientific">Pseudomonas petrae</name>
    <dbReference type="NCBI Taxonomy" id="2912190"/>
    <lineage>
        <taxon>Bacteria</taxon>
        <taxon>Pseudomonadati</taxon>
        <taxon>Pseudomonadota</taxon>
        <taxon>Gammaproteobacteria</taxon>
        <taxon>Pseudomonadales</taxon>
        <taxon>Pseudomonadaceae</taxon>
        <taxon>Pseudomonas</taxon>
    </lineage>
</organism>
<name>A0ABS9I970_9PSED</name>
<keyword evidence="3" id="KW-1185">Reference proteome</keyword>
<dbReference type="RefSeq" id="WP_237253731.1">
    <property type="nucleotide sequence ID" value="NZ_JAKJXE010000001.1"/>
</dbReference>
<dbReference type="PANTHER" id="PTHR18964">
    <property type="entry name" value="ROK (REPRESSOR, ORF, KINASE) FAMILY"/>
    <property type="match status" value="1"/>
</dbReference>
<evidence type="ECO:0000313" key="2">
    <source>
        <dbReference type="EMBL" id="MCF7544299.1"/>
    </source>
</evidence>
<dbReference type="SUPFAM" id="SSF53067">
    <property type="entry name" value="Actin-like ATPase domain"/>
    <property type="match status" value="1"/>
</dbReference>
<dbReference type="Gene3D" id="3.30.420.40">
    <property type="match status" value="2"/>
</dbReference>
<dbReference type="InterPro" id="IPR043129">
    <property type="entry name" value="ATPase_NBD"/>
</dbReference>
<proteinExistence type="inferred from homology"/>
<dbReference type="Proteomes" id="UP001162905">
    <property type="component" value="Unassembled WGS sequence"/>
</dbReference>
<comment type="similarity">
    <text evidence="1">Belongs to the ROK (NagC/XylR) family.</text>
</comment>
<sequence length="306" mass="32131">MTAAGEGGLRAGIDIGGTGLRLVMLQAGREVAAVTLPTATFERYARADRPGQLARYILQLLPARSHLLSLGIGASGPVDMARGVIENPGTLPVFSGFALVAPLREQLQIPVAIDNDAVTAALGEFHLGAGVGSQRLLTVTLGTGVGVALLVNGQPWRAVDGSHPEGGHIPVSDDLHQCYCGLSGCWETLASRSWLQTQLATLLPDVAYERQDLAFFQARAADDVKVRELFEQYGRQVGRGLNSLAMLYGPDLIVLGGSAARLYPLYEASLRGSVRRKAGFELNMPIVPSSIGDAAGALGAALLPTL</sequence>
<evidence type="ECO:0000313" key="3">
    <source>
        <dbReference type="Proteomes" id="UP001162905"/>
    </source>
</evidence>
<dbReference type="EMBL" id="JAKJXH010000021">
    <property type="protein sequence ID" value="MCF7544299.1"/>
    <property type="molecule type" value="Genomic_DNA"/>
</dbReference>
<reference evidence="2" key="1">
    <citation type="submission" date="2022-01" db="EMBL/GenBank/DDBJ databases">
        <title>Pseudomonas sp. nov. isolated from Antarctic regolith.</title>
        <authorList>
            <person name="Novakova D."/>
            <person name="Sedlar K."/>
        </authorList>
    </citation>
    <scope>NUCLEOTIDE SEQUENCE</scope>
    <source>
        <strain evidence="2">P2647</strain>
    </source>
</reference>
<comment type="caution">
    <text evidence="2">The sequence shown here is derived from an EMBL/GenBank/DDBJ whole genome shotgun (WGS) entry which is preliminary data.</text>
</comment>
<dbReference type="CDD" id="cd23763">
    <property type="entry name" value="ASKHA_ATPase_ROK"/>
    <property type="match status" value="1"/>
</dbReference>
<protein>
    <submittedName>
        <fullName evidence="2">ROK family protein</fullName>
    </submittedName>
</protein>
<evidence type="ECO:0000256" key="1">
    <source>
        <dbReference type="ARBA" id="ARBA00006479"/>
    </source>
</evidence>
<gene>
    <name evidence="2" type="ORF">L4G47_19070</name>
</gene>